<dbReference type="EMBL" id="JARGDH010000002">
    <property type="protein sequence ID" value="KAL0276162.1"/>
    <property type="molecule type" value="Genomic_DNA"/>
</dbReference>
<dbReference type="GO" id="GO:0005524">
    <property type="term" value="F:ATP binding"/>
    <property type="evidence" value="ECO:0007669"/>
    <property type="project" value="UniProtKB-KW"/>
</dbReference>
<evidence type="ECO:0000256" key="18">
    <source>
        <dbReference type="ARBA" id="ARBA00049046"/>
    </source>
</evidence>
<comment type="cofactor">
    <cofactor evidence="1">
        <name>Zn(2+)</name>
        <dbReference type="ChEBI" id="CHEBI:29105"/>
    </cofactor>
</comment>
<evidence type="ECO:0000256" key="13">
    <source>
        <dbReference type="ARBA" id="ARBA00045476"/>
    </source>
</evidence>
<comment type="caution">
    <text evidence="20">The sequence shown here is derived from an EMBL/GenBank/DDBJ whole genome shotgun (WGS) entry which is preliminary data.</text>
</comment>
<dbReference type="Pfam" id="PF01406">
    <property type="entry name" value="tRNA-synt_1e"/>
    <property type="match status" value="1"/>
</dbReference>
<dbReference type="SUPFAM" id="SSF52374">
    <property type="entry name" value="Nucleotidylyl transferase"/>
    <property type="match status" value="1"/>
</dbReference>
<comment type="function">
    <text evidence="13">In addition to its role as an aminoacyl-tRNA synthetase, has also cysteine persulfide synthase activity. Produces reactive persulfide species such as cysteine persulfide (CysSSH) from substrate cysteine and mediate direct incorporation of CysSSH into proteins during translations, resulting in protein persulfides and polysulfides. CysSSHs behave as potent antioxidants and cellular protectants.</text>
</comment>
<dbReference type="InterPro" id="IPR015803">
    <property type="entry name" value="Cys-tRNA-ligase"/>
</dbReference>
<evidence type="ECO:0000256" key="3">
    <source>
        <dbReference type="ARBA" id="ARBA00012832"/>
    </source>
</evidence>
<evidence type="ECO:0000256" key="14">
    <source>
        <dbReference type="ARBA" id="ARBA00047499"/>
    </source>
</evidence>
<evidence type="ECO:0000256" key="1">
    <source>
        <dbReference type="ARBA" id="ARBA00001947"/>
    </source>
</evidence>
<evidence type="ECO:0000256" key="17">
    <source>
        <dbReference type="ARBA" id="ARBA00048609"/>
    </source>
</evidence>
<evidence type="ECO:0000256" key="11">
    <source>
        <dbReference type="ARBA" id="ARBA00031499"/>
    </source>
</evidence>
<gene>
    <name evidence="20" type="ORF">PYX00_003787</name>
</gene>
<keyword evidence="10" id="KW-0030">Aminoacyl-tRNA synthetase</keyword>
<dbReference type="SUPFAM" id="SSF47323">
    <property type="entry name" value="Anticodon-binding domain of a subclass of class I aminoacyl-tRNA synthetases"/>
    <property type="match status" value="1"/>
</dbReference>
<comment type="catalytic activity">
    <reaction evidence="14">
        <text>S-disulfanyl-L-cysteine + tRNA(Cys) + ATP = (S)-disulfanyl-L-cysteinyl-tRNA(Cys) + AMP + diphosphate</text>
        <dbReference type="Rhea" id="RHEA:78651"/>
        <dbReference type="Rhea" id="RHEA-COMP:9661"/>
        <dbReference type="Rhea" id="RHEA-COMP:19120"/>
        <dbReference type="ChEBI" id="CHEBI:30616"/>
        <dbReference type="ChEBI" id="CHEBI:33019"/>
        <dbReference type="ChEBI" id="CHEBI:78442"/>
        <dbReference type="ChEBI" id="CHEBI:229465"/>
        <dbReference type="ChEBI" id="CHEBI:229521"/>
        <dbReference type="ChEBI" id="CHEBI:456215"/>
    </reaction>
    <physiologicalReaction direction="left-to-right" evidence="14">
        <dbReference type="Rhea" id="RHEA:78652"/>
    </physiologicalReaction>
</comment>
<protein>
    <recommendedName>
        <fullName evidence="3">cysteine--tRNA ligase</fullName>
        <ecNumber evidence="3">6.1.1.16</ecNumber>
    </recommendedName>
    <alternativeName>
        <fullName evidence="11">Cysteinyl-tRNA synthetase</fullName>
    </alternativeName>
</protein>
<dbReference type="GO" id="GO:0046872">
    <property type="term" value="F:metal ion binding"/>
    <property type="evidence" value="ECO:0007669"/>
    <property type="project" value="UniProtKB-KW"/>
</dbReference>
<dbReference type="InterPro" id="IPR032678">
    <property type="entry name" value="tRNA-synt_1_cat_dom"/>
</dbReference>
<dbReference type="Gene3D" id="1.20.120.1910">
    <property type="entry name" value="Cysteine-tRNA ligase, C-terminal anti-codon recognition domain"/>
    <property type="match status" value="1"/>
</dbReference>
<dbReference type="AlphaFoldDB" id="A0AAW2I1C9"/>
<accession>A0AAW2I1C9</accession>
<comment type="catalytic activity">
    <reaction evidence="15">
        <text>2 L-cysteine = S-sulfanyl-L-cysteine + L-alanine</text>
        <dbReference type="Rhea" id="RHEA:78543"/>
        <dbReference type="ChEBI" id="CHEBI:35235"/>
        <dbReference type="ChEBI" id="CHEBI:57972"/>
        <dbReference type="ChEBI" id="CHEBI:58591"/>
    </reaction>
    <physiologicalReaction direction="left-to-right" evidence="15">
        <dbReference type="Rhea" id="RHEA:78544"/>
    </physiologicalReaction>
</comment>
<dbReference type="PANTHER" id="PTHR10890">
    <property type="entry name" value="CYSTEINYL-TRNA SYNTHETASE"/>
    <property type="match status" value="1"/>
</dbReference>
<evidence type="ECO:0000256" key="5">
    <source>
        <dbReference type="ARBA" id="ARBA00022723"/>
    </source>
</evidence>
<keyword evidence="8" id="KW-0067">ATP-binding</keyword>
<evidence type="ECO:0000256" key="15">
    <source>
        <dbReference type="ARBA" id="ARBA00047548"/>
    </source>
</evidence>
<evidence type="ECO:0000256" key="8">
    <source>
        <dbReference type="ARBA" id="ARBA00022840"/>
    </source>
</evidence>
<dbReference type="InterPro" id="IPR014729">
    <property type="entry name" value="Rossmann-like_a/b/a_fold"/>
</dbReference>
<dbReference type="GO" id="GO:0006423">
    <property type="term" value="P:cysteinyl-tRNA aminoacylation"/>
    <property type="evidence" value="ECO:0007669"/>
    <property type="project" value="InterPro"/>
</dbReference>
<comment type="function">
    <text evidence="12">Mitochondrial cysteine-specific aminoacyl-tRNA synthetase that catalyzes the ATP-dependent ligation of cysteine to tRNA(Cys).</text>
</comment>
<dbReference type="PRINTS" id="PR00983">
    <property type="entry name" value="TRNASYNTHCYS"/>
</dbReference>
<evidence type="ECO:0000256" key="4">
    <source>
        <dbReference type="ARBA" id="ARBA00022598"/>
    </source>
</evidence>
<evidence type="ECO:0000256" key="10">
    <source>
        <dbReference type="ARBA" id="ARBA00023146"/>
    </source>
</evidence>
<dbReference type="CDD" id="cd00672">
    <property type="entry name" value="CysRS_core"/>
    <property type="match status" value="1"/>
</dbReference>
<proteinExistence type="inferred from homology"/>
<evidence type="ECO:0000256" key="12">
    <source>
        <dbReference type="ARBA" id="ARBA00043868"/>
    </source>
</evidence>
<keyword evidence="7" id="KW-0862">Zinc</keyword>
<keyword evidence="6" id="KW-0547">Nucleotide-binding</keyword>
<evidence type="ECO:0000256" key="7">
    <source>
        <dbReference type="ARBA" id="ARBA00022833"/>
    </source>
</evidence>
<feature type="domain" description="tRNA synthetases class I catalytic" evidence="19">
    <location>
        <begin position="54"/>
        <end position="341"/>
    </location>
</feature>
<comment type="catalytic activity">
    <reaction evidence="17">
        <text>S-sulfanyl-L-cysteine + tRNA(Cys) + ATP = (S)-sulfanyl-L-cysteinyl-tRNA(Cys) + AMP + diphosphate</text>
        <dbReference type="Rhea" id="RHEA:78647"/>
        <dbReference type="Rhea" id="RHEA-COMP:9661"/>
        <dbReference type="Rhea" id="RHEA-COMP:19119"/>
        <dbReference type="ChEBI" id="CHEBI:30616"/>
        <dbReference type="ChEBI" id="CHEBI:33019"/>
        <dbReference type="ChEBI" id="CHEBI:58591"/>
        <dbReference type="ChEBI" id="CHEBI:78442"/>
        <dbReference type="ChEBI" id="CHEBI:229520"/>
        <dbReference type="ChEBI" id="CHEBI:456215"/>
    </reaction>
    <physiologicalReaction direction="left-to-right" evidence="17">
        <dbReference type="Rhea" id="RHEA:78648"/>
    </physiologicalReaction>
</comment>
<sequence>MMFIKRGFRINFKIPKTIQLRFNHGWIQPEGYDTGIKIYNERLKTKVPLIFPNKNRVTWYMCGPTVYDSTHIGHASSYVRLDIIRRILKEHFGITPIVAQGITDISVEIYEKGLEQETSWHKIAKRYEREFFEEMKKLNVLEPSFVLRVQDHLNVINNFISKLVEKDVAYEGNDGSMYFSIAKDPNYGRFKNVQEETDKEKGGKRNYLDFALWKNTSLKCLDSPFGNGLPGWHIECSAMASKVFGNSVDIHSGGSDLIFPHHENEEAQSTCYHGCQQWVNYWLHTGLLNVSDVKMSKSLGNFITVRQFFMRNTSDHFRMLCLMTQYRKGLNYSDDTVQQAVTLCEKIDLFLEASENYLSGFSTTGNVKEAELLKELEQTKKTVKDYLGDDFSTSNALNSVIKLINKTMTMLGSTGESETRSFTAVAMVNLYVREFFNSLGFTVGERVRPFQRETVLTPVQMMVDWVVKYRRDVRKIVLRMPNSDFKHQFLITCDEFRKKLENIGVFVRDAGPNWALWEFQDEQKKCGSVVKSILDLLVWFTIQIHTLSTFITEEEMMDEITSMIRTMQLRFYSLGINIGKISDGRTFWSYIFENYGDLEQELTDRVVSYFNDIRLASEPITDEDVKKNMVSLCNSAESELKSLVHKTERPDIEQSRSYKSWRSEANMGNLVEQAMQIVLNFRRQFVQIAKVIVDSENTKRKFYREYDKLWKMLQNHGIHVTDVKAAEPNYYFDSAVSGKLAFDIIIDLSISTLCVIERLANELKDEEARNVLRNICDTFISDLNGIGVQLDEPAGKTANWSYRNCRPSSKTEELLKTDESGSLSAK</sequence>
<evidence type="ECO:0000256" key="2">
    <source>
        <dbReference type="ARBA" id="ARBA00005594"/>
    </source>
</evidence>
<evidence type="ECO:0000313" key="20">
    <source>
        <dbReference type="EMBL" id="KAL0276162.1"/>
    </source>
</evidence>
<evidence type="ECO:0000256" key="16">
    <source>
        <dbReference type="ARBA" id="ARBA00047731"/>
    </source>
</evidence>
<dbReference type="NCBIfam" id="TIGR00435">
    <property type="entry name" value="cysS"/>
    <property type="match status" value="1"/>
</dbReference>
<organism evidence="20">
    <name type="scientific">Menopon gallinae</name>
    <name type="common">poultry shaft louse</name>
    <dbReference type="NCBI Taxonomy" id="328185"/>
    <lineage>
        <taxon>Eukaryota</taxon>
        <taxon>Metazoa</taxon>
        <taxon>Ecdysozoa</taxon>
        <taxon>Arthropoda</taxon>
        <taxon>Hexapoda</taxon>
        <taxon>Insecta</taxon>
        <taxon>Pterygota</taxon>
        <taxon>Neoptera</taxon>
        <taxon>Paraneoptera</taxon>
        <taxon>Psocodea</taxon>
        <taxon>Troctomorpha</taxon>
        <taxon>Phthiraptera</taxon>
        <taxon>Amblycera</taxon>
        <taxon>Menoponidae</taxon>
        <taxon>Menopon</taxon>
    </lineage>
</organism>
<dbReference type="HAMAP" id="MF_00041">
    <property type="entry name" value="Cys_tRNA_synth"/>
    <property type="match status" value="1"/>
</dbReference>
<name>A0AAW2I1C9_9NEOP</name>
<comment type="catalytic activity">
    <reaction evidence="16">
        <text>S-sulfanyl-L-cysteine + L-cysteine = S-disulfanyl-L-cysteine + L-alanine</text>
        <dbReference type="Rhea" id="RHEA:78627"/>
        <dbReference type="ChEBI" id="CHEBI:35235"/>
        <dbReference type="ChEBI" id="CHEBI:57972"/>
        <dbReference type="ChEBI" id="CHEBI:58591"/>
        <dbReference type="ChEBI" id="CHEBI:229465"/>
    </reaction>
    <physiologicalReaction direction="left-to-right" evidence="16">
        <dbReference type="Rhea" id="RHEA:78628"/>
    </physiologicalReaction>
</comment>
<dbReference type="GO" id="GO:0005737">
    <property type="term" value="C:cytoplasm"/>
    <property type="evidence" value="ECO:0007669"/>
    <property type="project" value="TreeGrafter"/>
</dbReference>
<comment type="catalytic activity">
    <reaction evidence="18">
        <text>tRNA(Cys) + L-cysteine + ATP = L-cysteinyl-tRNA(Cys) + AMP + diphosphate</text>
        <dbReference type="Rhea" id="RHEA:17773"/>
        <dbReference type="Rhea" id="RHEA-COMP:9661"/>
        <dbReference type="Rhea" id="RHEA-COMP:9679"/>
        <dbReference type="ChEBI" id="CHEBI:30616"/>
        <dbReference type="ChEBI" id="CHEBI:33019"/>
        <dbReference type="ChEBI" id="CHEBI:35235"/>
        <dbReference type="ChEBI" id="CHEBI:78442"/>
        <dbReference type="ChEBI" id="CHEBI:78517"/>
        <dbReference type="ChEBI" id="CHEBI:456215"/>
        <dbReference type="EC" id="6.1.1.16"/>
    </reaction>
    <physiologicalReaction direction="right-to-left" evidence="18">
        <dbReference type="Rhea" id="RHEA:17775"/>
    </physiologicalReaction>
</comment>
<keyword evidence="9" id="KW-0648">Protein biosynthesis</keyword>
<dbReference type="GO" id="GO:0004817">
    <property type="term" value="F:cysteine-tRNA ligase activity"/>
    <property type="evidence" value="ECO:0007669"/>
    <property type="project" value="UniProtKB-EC"/>
</dbReference>
<dbReference type="EC" id="6.1.1.16" evidence="3"/>
<evidence type="ECO:0000256" key="6">
    <source>
        <dbReference type="ARBA" id="ARBA00022741"/>
    </source>
</evidence>
<keyword evidence="4" id="KW-0436">Ligase</keyword>
<comment type="similarity">
    <text evidence="2">Belongs to the class-I aminoacyl-tRNA synthetase family.</text>
</comment>
<dbReference type="Gene3D" id="3.40.50.620">
    <property type="entry name" value="HUPs"/>
    <property type="match status" value="1"/>
</dbReference>
<reference evidence="20" key="1">
    <citation type="journal article" date="2024" name="Gigascience">
        <title>Chromosome-level genome of the poultry shaft louse Menopon gallinae provides insight into the host-switching and adaptive evolution of parasitic lice.</title>
        <authorList>
            <person name="Xu Y."/>
            <person name="Ma L."/>
            <person name="Liu S."/>
            <person name="Liang Y."/>
            <person name="Liu Q."/>
            <person name="He Z."/>
            <person name="Tian L."/>
            <person name="Duan Y."/>
            <person name="Cai W."/>
            <person name="Li H."/>
            <person name="Song F."/>
        </authorList>
    </citation>
    <scope>NUCLEOTIDE SEQUENCE</scope>
    <source>
        <strain evidence="20">Cailab_2023a</strain>
    </source>
</reference>
<evidence type="ECO:0000259" key="19">
    <source>
        <dbReference type="Pfam" id="PF01406"/>
    </source>
</evidence>
<dbReference type="InterPro" id="IPR009080">
    <property type="entry name" value="tRNAsynth_Ia_anticodon-bd"/>
</dbReference>
<evidence type="ECO:0000256" key="9">
    <source>
        <dbReference type="ARBA" id="ARBA00022917"/>
    </source>
</evidence>
<dbReference type="InterPro" id="IPR024909">
    <property type="entry name" value="Cys-tRNA/MSH_ligase"/>
</dbReference>
<keyword evidence="5" id="KW-0479">Metal-binding</keyword>
<dbReference type="PANTHER" id="PTHR10890:SF27">
    <property type="entry name" value="CYSTEINE--TRNA LIGASE, MITOCHONDRIAL-RELATED"/>
    <property type="match status" value="1"/>
</dbReference>